<feature type="domain" description="N-acetyltransferase" evidence="1">
    <location>
        <begin position="17"/>
        <end position="183"/>
    </location>
</feature>
<dbReference type="EMBL" id="BAAAEU010000023">
    <property type="protein sequence ID" value="GAA0718701.1"/>
    <property type="molecule type" value="Genomic_DNA"/>
</dbReference>
<proteinExistence type="predicted"/>
<dbReference type="PROSITE" id="PS51186">
    <property type="entry name" value="GNAT"/>
    <property type="match status" value="1"/>
</dbReference>
<dbReference type="InterPro" id="IPR000182">
    <property type="entry name" value="GNAT_dom"/>
</dbReference>
<dbReference type="CDD" id="cd04301">
    <property type="entry name" value="NAT_SF"/>
    <property type="match status" value="1"/>
</dbReference>
<dbReference type="Proteomes" id="UP001501523">
    <property type="component" value="Unassembled WGS sequence"/>
</dbReference>
<gene>
    <name evidence="2" type="ORF">GCM10009105_26540</name>
</gene>
<dbReference type="PANTHER" id="PTHR43792">
    <property type="entry name" value="GNAT FAMILY, PUTATIVE (AFU_ORTHOLOGUE AFUA_3G00765)-RELATED-RELATED"/>
    <property type="match status" value="1"/>
</dbReference>
<dbReference type="InterPro" id="IPR016181">
    <property type="entry name" value="Acyl_CoA_acyltransferase"/>
</dbReference>
<comment type="caution">
    <text evidence="2">The sequence shown here is derived from an EMBL/GenBank/DDBJ whole genome shotgun (WGS) entry which is preliminary data.</text>
</comment>
<organism evidence="2 3">
    <name type="scientific">Dokdonella soli</name>
    <dbReference type="NCBI Taxonomy" id="529810"/>
    <lineage>
        <taxon>Bacteria</taxon>
        <taxon>Pseudomonadati</taxon>
        <taxon>Pseudomonadota</taxon>
        <taxon>Gammaproteobacteria</taxon>
        <taxon>Lysobacterales</taxon>
        <taxon>Rhodanobacteraceae</taxon>
        <taxon>Dokdonella</taxon>
    </lineage>
</organism>
<sequence>MNAAAFLPVPELAGAGVRLRALAARDVDALFALHSDARVMRYWSFTAWTAREQAVEHIARLAREREVMEFYPWVATRPDSDTLIGTCSLFGIHHEHARGVIGYALAPQFWGRGLAGAMLQPALDFAFDTLDLNRIEADIDPLNIASCKLVERAGFQREGYLRERWRVGGGVQDTALYGLLRMDWRGVATAT</sequence>
<dbReference type="InterPro" id="IPR051531">
    <property type="entry name" value="N-acetyltransferase"/>
</dbReference>
<accession>A0ABN1IQ24</accession>
<keyword evidence="3" id="KW-1185">Reference proteome</keyword>
<name>A0ABN1IQ24_9GAMM</name>
<protein>
    <submittedName>
        <fullName evidence="2">GNAT family N-acetyltransferase</fullName>
    </submittedName>
</protein>
<dbReference type="RefSeq" id="WP_343791920.1">
    <property type="nucleotide sequence ID" value="NZ_BAAAEU010000023.1"/>
</dbReference>
<dbReference type="SUPFAM" id="SSF55729">
    <property type="entry name" value="Acyl-CoA N-acyltransferases (Nat)"/>
    <property type="match status" value="1"/>
</dbReference>
<dbReference type="Gene3D" id="3.40.630.30">
    <property type="match status" value="1"/>
</dbReference>
<evidence type="ECO:0000313" key="2">
    <source>
        <dbReference type="EMBL" id="GAA0718701.1"/>
    </source>
</evidence>
<evidence type="ECO:0000259" key="1">
    <source>
        <dbReference type="PROSITE" id="PS51186"/>
    </source>
</evidence>
<dbReference type="Pfam" id="PF13302">
    <property type="entry name" value="Acetyltransf_3"/>
    <property type="match status" value="1"/>
</dbReference>
<evidence type="ECO:0000313" key="3">
    <source>
        <dbReference type="Proteomes" id="UP001501523"/>
    </source>
</evidence>
<reference evidence="2 3" key="1">
    <citation type="journal article" date="2019" name="Int. J. Syst. Evol. Microbiol.">
        <title>The Global Catalogue of Microorganisms (GCM) 10K type strain sequencing project: providing services to taxonomists for standard genome sequencing and annotation.</title>
        <authorList>
            <consortium name="The Broad Institute Genomics Platform"/>
            <consortium name="The Broad Institute Genome Sequencing Center for Infectious Disease"/>
            <person name="Wu L."/>
            <person name="Ma J."/>
        </authorList>
    </citation>
    <scope>NUCLEOTIDE SEQUENCE [LARGE SCALE GENOMIC DNA]</scope>
    <source>
        <strain evidence="2 3">JCM 15421</strain>
    </source>
</reference>